<dbReference type="AlphaFoldDB" id="A0AA37TGG5"/>
<protein>
    <recommendedName>
        <fullName evidence="3">SPASM domain-containing protein</fullName>
    </recommendedName>
</protein>
<dbReference type="NCBIfam" id="TIGR04085">
    <property type="entry name" value="rSAM_more_4Fe4S"/>
    <property type="match status" value="1"/>
</dbReference>
<comment type="caution">
    <text evidence="1">The sequence shown here is derived from an EMBL/GenBank/DDBJ whole genome shotgun (WGS) entry which is preliminary data.</text>
</comment>
<dbReference type="Proteomes" id="UP001157440">
    <property type="component" value="Unassembled WGS sequence"/>
</dbReference>
<dbReference type="InterPro" id="IPR023885">
    <property type="entry name" value="4Fe4S-binding_SPASM_dom"/>
</dbReference>
<evidence type="ECO:0008006" key="3">
    <source>
        <dbReference type="Google" id="ProtNLM"/>
    </source>
</evidence>
<dbReference type="EMBL" id="BSPL01000023">
    <property type="protein sequence ID" value="GLS73025.1"/>
    <property type="molecule type" value="Genomic_DNA"/>
</dbReference>
<gene>
    <name evidence="1" type="ORF">GCM10007890_50400</name>
</gene>
<sequence length="180" mass="19895">MYFAPVHIWGTAGADQALTASAFAALQVEWFLKMLALGYKVDLIPKRTTIACMVFKPDSELYDAFGNVYNCTEVSHVEAYNIRNGDSSTTTNKYAIGAVDNHIRSDDLPFTNFYDEVSSGAYQCSKCQIFPVCGGKCPKSWQEGNIPCPPEKFNLPQRLIIKDLISNRATKIVGAHKAVT</sequence>
<proteinExistence type="predicted"/>
<evidence type="ECO:0000313" key="2">
    <source>
        <dbReference type="Proteomes" id="UP001157440"/>
    </source>
</evidence>
<evidence type="ECO:0000313" key="1">
    <source>
        <dbReference type="EMBL" id="GLS73025.1"/>
    </source>
</evidence>
<reference evidence="2" key="1">
    <citation type="journal article" date="2019" name="Int. J. Syst. Evol. Microbiol.">
        <title>The Global Catalogue of Microorganisms (GCM) 10K type strain sequencing project: providing services to taxonomists for standard genome sequencing and annotation.</title>
        <authorList>
            <consortium name="The Broad Institute Genomics Platform"/>
            <consortium name="The Broad Institute Genome Sequencing Center for Infectious Disease"/>
            <person name="Wu L."/>
            <person name="Ma J."/>
        </authorList>
    </citation>
    <scope>NUCLEOTIDE SEQUENCE [LARGE SCALE GENOMIC DNA]</scope>
    <source>
        <strain evidence="2">NBRC 103632</strain>
    </source>
</reference>
<keyword evidence="2" id="KW-1185">Reference proteome</keyword>
<dbReference type="InterPro" id="IPR013785">
    <property type="entry name" value="Aldolase_TIM"/>
</dbReference>
<organism evidence="1 2">
    <name type="scientific">Methylobacterium tardum</name>
    <dbReference type="NCBI Taxonomy" id="374432"/>
    <lineage>
        <taxon>Bacteria</taxon>
        <taxon>Pseudomonadati</taxon>
        <taxon>Pseudomonadota</taxon>
        <taxon>Alphaproteobacteria</taxon>
        <taxon>Hyphomicrobiales</taxon>
        <taxon>Methylobacteriaceae</taxon>
        <taxon>Methylobacterium</taxon>
    </lineage>
</organism>
<accession>A0AA37TGG5</accession>
<dbReference type="Gene3D" id="3.20.20.70">
    <property type="entry name" value="Aldolase class I"/>
    <property type="match status" value="1"/>
</dbReference>
<name>A0AA37TGG5_9HYPH</name>